<dbReference type="Proteomes" id="UP001187192">
    <property type="component" value="Unassembled WGS sequence"/>
</dbReference>
<reference evidence="1" key="1">
    <citation type="submission" date="2023-07" db="EMBL/GenBank/DDBJ databases">
        <title>draft genome sequence of fig (Ficus carica).</title>
        <authorList>
            <person name="Takahashi T."/>
            <person name="Nishimura K."/>
        </authorList>
    </citation>
    <scope>NUCLEOTIDE SEQUENCE</scope>
</reference>
<evidence type="ECO:0000313" key="2">
    <source>
        <dbReference type="Proteomes" id="UP001187192"/>
    </source>
</evidence>
<organism evidence="1 2">
    <name type="scientific">Ficus carica</name>
    <name type="common">Common fig</name>
    <dbReference type="NCBI Taxonomy" id="3494"/>
    <lineage>
        <taxon>Eukaryota</taxon>
        <taxon>Viridiplantae</taxon>
        <taxon>Streptophyta</taxon>
        <taxon>Embryophyta</taxon>
        <taxon>Tracheophyta</taxon>
        <taxon>Spermatophyta</taxon>
        <taxon>Magnoliopsida</taxon>
        <taxon>eudicotyledons</taxon>
        <taxon>Gunneridae</taxon>
        <taxon>Pentapetalae</taxon>
        <taxon>rosids</taxon>
        <taxon>fabids</taxon>
        <taxon>Rosales</taxon>
        <taxon>Moraceae</taxon>
        <taxon>Ficeae</taxon>
        <taxon>Ficus</taxon>
    </lineage>
</organism>
<protein>
    <submittedName>
        <fullName evidence="1">Uncharacterized protein</fullName>
    </submittedName>
</protein>
<evidence type="ECO:0000313" key="1">
    <source>
        <dbReference type="EMBL" id="GMN75713.1"/>
    </source>
</evidence>
<accession>A0AA88EJA8</accession>
<sequence length="22" mass="2539">MGEVLQNLECALRLQEVAEKKH</sequence>
<name>A0AA88EJA8_FICCA</name>
<dbReference type="EMBL" id="BTGU01021530">
    <property type="protein sequence ID" value="GMN75713.1"/>
    <property type="molecule type" value="Genomic_DNA"/>
</dbReference>
<comment type="caution">
    <text evidence="1">The sequence shown here is derived from an EMBL/GenBank/DDBJ whole genome shotgun (WGS) entry which is preliminary data.</text>
</comment>
<dbReference type="AlphaFoldDB" id="A0AA88EJA8"/>
<gene>
    <name evidence="1" type="ORF">TIFTF001_056647</name>
</gene>
<keyword evidence="2" id="KW-1185">Reference proteome</keyword>
<proteinExistence type="predicted"/>